<protein>
    <submittedName>
        <fullName evidence="2">Uncharacterized protein</fullName>
    </submittedName>
</protein>
<dbReference type="Proteomes" id="UP000281424">
    <property type="component" value="Segment"/>
</dbReference>
<accession>A0A2R2XFG3</accession>
<keyword evidence="1" id="KW-0472">Membrane</keyword>
<evidence type="ECO:0000313" key="2">
    <source>
        <dbReference type="EMBL" id="ASV62974.1"/>
    </source>
</evidence>
<keyword evidence="1" id="KW-1133">Transmembrane helix</keyword>
<sequence length="222" mass="23635">MQMMHQNLLLRRSCLFLVLKGVCPNLPLLRLLPFLLHYLKIRLYHYHQSLCLYHHHHLPSPRDEEGDGVRVGGGGGVGVGVGGGVGVGVGVGVGGGGGNKPSPGTVPVPPPPVLDPVFTLGCSNSKTSSSSFPSSTAPSSSLPIGLFSGSLRPNTAPSVSSSFSFSLSFFVFLLDVVVVLFGRDMKITPTTTPTKHTKSMRDNKRNIIIILIFLHSIMAPEK</sequence>
<keyword evidence="1" id="KW-0812">Transmembrane</keyword>
<name>A0A2R2XFG3_9VIRU</name>
<dbReference type="EMBL" id="KX686117">
    <property type="protein sequence ID" value="ASV62974.1"/>
    <property type="molecule type" value="Genomic_DNA"/>
</dbReference>
<evidence type="ECO:0000256" key="1">
    <source>
        <dbReference type="SAM" id="Phobius"/>
    </source>
</evidence>
<proteinExistence type="predicted"/>
<reference evidence="2" key="1">
    <citation type="journal article" date="2017" name="Virusdisease">
        <title>Characterization and prevalence of a novel white spot syndrome viral genotype in naturally infected wild crayfish, Procambarus clarkii, in Shanghai, China.</title>
        <authorList>
            <person name="Jiang L."/>
            <person name="Xiao J."/>
            <person name="Liu L."/>
            <person name="Pan Y."/>
            <person name="Yan S."/>
            <person name="Wang Y."/>
        </authorList>
    </citation>
    <scope>NUCLEOTIDE SEQUENCE [LARGE SCALE GENOMIC DNA]</scope>
    <source>
        <strain evidence="2">PC</strain>
    </source>
</reference>
<feature type="transmembrane region" description="Helical" evidence="1">
    <location>
        <begin position="203"/>
        <end position="220"/>
    </location>
</feature>
<feature type="transmembrane region" description="Helical" evidence="1">
    <location>
        <begin position="163"/>
        <end position="182"/>
    </location>
</feature>
<organism evidence="2">
    <name type="scientific">White spot syndrome virus</name>
    <dbReference type="NCBI Taxonomy" id="342409"/>
    <lineage>
        <taxon>Viruses</taxon>
        <taxon>Viruses incertae sedis</taxon>
        <taxon>Naldaviricetes</taxon>
        <taxon>Nimaviridae</taxon>
        <taxon>Whispovirus</taxon>
    </lineage>
</organism>